<keyword evidence="2" id="KW-0902">Two-component regulatory system</keyword>
<keyword evidence="3" id="KW-0805">Transcription regulation</keyword>
<name>A0A8B1PD54_9ACTN</name>
<dbReference type="InterPro" id="IPR005158">
    <property type="entry name" value="BTAD"/>
</dbReference>
<dbReference type="Gene3D" id="3.40.50.300">
    <property type="entry name" value="P-loop containing nucleotide triphosphate hydrolases"/>
    <property type="match status" value="1"/>
</dbReference>
<dbReference type="GO" id="GO:0000160">
    <property type="term" value="P:phosphorelay signal transduction system"/>
    <property type="evidence" value="ECO:0007669"/>
    <property type="project" value="UniProtKB-KW"/>
</dbReference>
<dbReference type="Pfam" id="PF00486">
    <property type="entry name" value="Trans_reg_C"/>
    <property type="match status" value="1"/>
</dbReference>
<keyword evidence="5" id="KW-0804">Transcription</keyword>
<dbReference type="Proteomes" id="UP000009036">
    <property type="component" value="Chromosome"/>
</dbReference>
<dbReference type="InterPro" id="IPR001867">
    <property type="entry name" value="OmpR/PhoB-type_DNA-bd"/>
</dbReference>
<dbReference type="InterPro" id="IPR011990">
    <property type="entry name" value="TPR-like_helical_dom_sf"/>
</dbReference>
<reference evidence="8" key="2">
    <citation type="submission" date="2021-04" db="EMBL/GenBank/DDBJ databases">
        <authorList>
            <person name="Wen M.-L."/>
            <person name="Han X.-L."/>
            <person name="Xiong J."/>
        </authorList>
    </citation>
    <scope>NUCLEOTIDE SEQUENCE</scope>
    <source>
        <strain evidence="8">AGR0001</strain>
    </source>
</reference>
<dbReference type="PANTHER" id="PTHR35807:SF1">
    <property type="entry name" value="TRANSCRIPTIONAL REGULATOR REDD"/>
    <property type="match status" value="1"/>
</dbReference>
<dbReference type="SUPFAM" id="SSF48452">
    <property type="entry name" value="TPR-like"/>
    <property type="match status" value="1"/>
</dbReference>
<evidence type="ECO:0000313" key="8">
    <source>
        <dbReference type="EMBL" id="QTZ94731.1"/>
    </source>
</evidence>
<dbReference type="PROSITE" id="PS51755">
    <property type="entry name" value="OMPR_PHOB"/>
    <property type="match status" value="1"/>
</dbReference>
<dbReference type="EMBL" id="CP072931">
    <property type="protein sequence ID" value="QTZ94731.1"/>
    <property type="molecule type" value="Genomic_DNA"/>
</dbReference>
<dbReference type="PANTHER" id="PTHR35807">
    <property type="entry name" value="TRANSCRIPTIONAL REGULATOR REDD-RELATED"/>
    <property type="match status" value="1"/>
</dbReference>
<sequence length="636" mass="68529">MHVKVLGEFEVLRSGVRVTPAAPKLRRVFALLAVEANRAVHTDQLIEELWDDRPPLSAVTTLQTYIYQLRKHLNWSEAATGDACGTGVKVTLRTTPGGYMLTLPDDALDAVEFEKLAALGREQLMAGNFERASLVLRQALDLWTSRAFGAVSPGPLLHAHMVRLEELRKLALGHRLEADLQLGRHIDLIGELTTLVAQQPTHEGFQAKLMLGLYRAGRRAEALQAYQRARTALAAELGLEPSAELRRLHQAMLTADPSLDAPADATGTMVVTATHQQPNQLPLETDHLVGREEALEAVRRTLTDTGRRPTSVVALAVGPPGSGKSVFAVHAAHRVREAYPDGVLFARLQRDDGSLVPTDEVLADFLRALGLSRALRGASAQEMQAAFRTWTAQRRLLVVLDDVVETHQLDALLPGTGSAMIASSRRLLSHPAVVIITRTAPLADEICRCLLSDVLGDDRLQADLAGLGELVKLSGGLPLALRAAASLLQRRPHWPISKLLNLADGDVRRIPPASRDAPRIADSVGRSFRLLSSAEQAAFRLVAASTESGVSVAGAAALLGVAESEAELLLEDLVEFQLAEAEDIGGMFLYSIRGPFRTVAPSLTNRPEDAAYAAPPDDGARVLPTLELARAAARSA</sequence>
<evidence type="ECO:0000256" key="5">
    <source>
        <dbReference type="ARBA" id="ARBA00023163"/>
    </source>
</evidence>
<dbReference type="SMART" id="SM01043">
    <property type="entry name" value="BTAD"/>
    <property type="match status" value="1"/>
</dbReference>
<gene>
    <name evidence="8" type="ORF">SU9_027505</name>
</gene>
<protein>
    <submittedName>
        <fullName evidence="8">Winged helix-turn-helix domain-containing protein</fullName>
    </submittedName>
</protein>
<dbReference type="GO" id="GO:0003677">
    <property type="term" value="F:DNA binding"/>
    <property type="evidence" value="ECO:0007669"/>
    <property type="project" value="UniProtKB-UniRule"/>
</dbReference>
<dbReference type="OrthoDB" id="4336084at2"/>
<dbReference type="Pfam" id="PF00931">
    <property type="entry name" value="NB-ARC"/>
    <property type="match status" value="1"/>
</dbReference>
<evidence type="ECO:0000256" key="3">
    <source>
        <dbReference type="ARBA" id="ARBA00023015"/>
    </source>
</evidence>
<dbReference type="Gene3D" id="1.25.40.10">
    <property type="entry name" value="Tetratricopeptide repeat domain"/>
    <property type="match status" value="1"/>
</dbReference>
<organism evidence="8 9">
    <name type="scientific">Streptomyces auratus AGR0001</name>
    <dbReference type="NCBI Taxonomy" id="1160718"/>
    <lineage>
        <taxon>Bacteria</taxon>
        <taxon>Bacillati</taxon>
        <taxon>Actinomycetota</taxon>
        <taxon>Actinomycetes</taxon>
        <taxon>Kitasatosporales</taxon>
        <taxon>Streptomycetaceae</taxon>
        <taxon>Streptomyces</taxon>
    </lineage>
</organism>
<comment type="similarity">
    <text evidence="1">Belongs to the AfsR/DnrI/RedD regulatory family.</text>
</comment>
<keyword evidence="4 6" id="KW-0238">DNA-binding</keyword>
<reference evidence="8" key="1">
    <citation type="journal article" date="2012" name="J. Bacteriol.">
        <title>Genome Sequence of Streptomyces auratus Strain AGR0001, a Phoslactomycin-Producing Actinomycete.</title>
        <authorList>
            <person name="Han X."/>
            <person name="Li M."/>
            <person name="Ding Z."/>
            <person name="Zhao J."/>
            <person name="Ji K."/>
            <person name="Wen M."/>
            <person name="Lu T."/>
        </authorList>
    </citation>
    <scope>NUCLEOTIDE SEQUENCE</scope>
    <source>
        <strain evidence="8">AGR0001</strain>
    </source>
</reference>
<feature type="domain" description="OmpR/PhoB-type" evidence="7">
    <location>
        <begin position="1"/>
        <end position="103"/>
    </location>
</feature>
<dbReference type="PRINTS" id="PR00364">
    <property type="entry name" value="DISEASERSIST"/>
</dbReference>
<dbReference type="GO" id="GO:0006355">
    <property type="term" value="P:regulation of DNA-templated transcription"/>
    <property type="evidence" value="ECO:0007669"/>
    <property type="project" value="InterPro"/>
</dbReference>
<dbReference type="GO" id="GO:0043531">
    <property type="term" value="F:ADP binding"/>
    <property type="evidence" value="ECO:0007669"/>
    <property type="project" value="InterPro"/>
</dbReference>
<dbReference type="SMART" id="SM00862">
    <property type="entry name" value="Trans_reg_C"/>
    <property type="match status" value="1"/>
</dbReference>
<dbReference type="Gene3D" id="1.10.10.10">
    <property type="entry name" value="Winged helix-like DNA-binding domain superfamily/Winged helix DNA-binding domain"/>
    <property type="match status" value="1"/>
</dbReference>
<dbReference type="InterPro" id="IPR027417">
    <property type="entry name" value="P-loop_NTPase"/>
</dbReference>
<proteinExistence type="inferred from homology"/>
<dbReference type="AlphaFoldDB" id="A0A8B1PD54"/>
<dbReference type="KEGG" id="sauh:SU9_027505"/>
<keyword evidence="9" id="KW-1185">Reference proteome</keyword>
<accession>A0A8B1PD54</accession>
<dbReference type="SUPFAM" id="SSF52540">
    <property type="entry name" value="P-loop containing nucleoside triphosphate hydrolases"/>
    <property type="match status" value="1"/>
</dbReference>
<dbReference type="Pfam" id="PF03704">
    <property type="entry name" value="BTAD"/>
    <property type="match status" value="1"/>
</dbReference>
<feature type="DNA-binding region" description="OmpR/PhoB-type" evidence="6">
    <location>
        <begin position="1"/>
        <end position="103"/>
    </location>
</feature>
<dbReference type="InterPro" id="IPR051677">
    <property type="entry name" value="AfsR-DnrI-RedD_regulator"/>
</dbReference>
<evidence type="ECO:0000256" key="4">
    <source>
        <dbReference type="ARBA" id="ARBA00023125"/>
    </source>
</evidence>
<dbReference type="RefSeq" id="WP_063827979.1">
    <property type="nucleotide sequence ID" value="NZ_CP072931.1"/>
</dbReference>
<dbReference type="CDD" id="cd15831">
    <property type="entry name" value="BTAD"/>
    <property type="match status" value="1"/>
</dbReference>
<dbReference type="InterPro" id="IPR036388">
    <property type="entry name" value="WH-like_DNA-bd_sf"/>
</dbReference>
<evidence type="ECO:0000256" key="6">
    <source>
        <dbReference type="PROSITE-ProRule" id="PRU01091"/>
    </source>
</evidence>
<dbReference type="SUPFAM" id="SSF46894">
    <property type="entry name" value="C-terminal effector domain of the bipartite response regulators"/>
    <property type="match status" value="1"/>
</dbReference>
<evidence type="ECO:0000259" key="7">
    <source>
        <dbReference type="PROSITE" id="PS51755"/>
    </source>
</evidence>
<evidence type="ECO:0000313" key="9">
    <source>
        <dbReference type="Proteomes" id="UP000009036"/>
    </source>
</evidence>
<evidence type="ECO:0000256" key="1">
    <source>
        <dbReference type="ARBA" id="ARBA00005820"/>
    </source>
</evidence>
<dbReference type="InterPro" id="IPR002182">
    <property type="entry name" value="NB-ARC"/>
</dbReference>
<evidence type="ECO:0000256" key="2">
    <source>
        <dbReference type="ARBA" id="ARBA00023012"/>
    </source>
</evidence>
<dbReference type="InterPro" id="IPR016032">
    <property type="entry name" value="Sig_transdc_resp-reg_C-effctor"/>
</dbReference>